<dbReference type="Pfam" id="PF02434">
    <property type="entry name" value="Fringe"/>
    <property type="match status" value="1"/>
</dbReference>
<evidence type="ECO:0000256" key="6">
    <source>
        <dbReference type="ARBA" id="ARBA00022679"/>
    </source>
</evidence>
<comment type="subcellular location">
    <subcellularLocation>
        <location evidence="1">Membrane</location>
        <topology evidence="1">Single-pass type II membrane protein</topology>
    </subcellularLocation>
</comment>
<evidence type="ECO:0000256" key="10">
    <source>
        <dbReference type="ARBA" id="ARBA00022989"/>
    </source>
</evidence>
<evidence type="ECO:0000256" key="4">
    <source>
        <dbReference type="ARBA" id="ARBA00012557"/>
    </source>
</evidence>
<dbReference type="GO" id="GO:0016263">
    <property type="term" value="F:glycoprotein-N-acetylgalactosamine 3-beta-galactosyltransferase activity"/>
    <property type="evidence" value="ECO:0007669"/>
    <property type="project" value="UniProtKB-EC"/>
</dbReference>
<comment type="similarity">
    <text evidence="3">Belongs to the glycosyltransferase 31 family. Beta3-Gal-T subfamily.</text>
</comment>
<comment type="caution">
    <text evidence="13">The sequence shown here is derived from an EMBL/GenBank/DDBJ whole genome shotgun (WGS) entry which is preliminary data.</text>
</comment>
<dbReference type="PANTHER" id="PTHR23033:SF14">
    <property type="entry name" value="GLYCOPROTEIN-N-ACETYLGALACTOSAMINE 3-BETA-GALACTOSYLTRANSFERASE 1-RELATED"/>
    <property type="match status" value="1"/>
</dbReference>
<name>A0ABD2I9Q0_9BILA</name>
<dbReference type="InterPro" id="IPR003378">
    <property type="entry name" value="Fringe-like_glycosylTrfase"/>
</dbReference>
<keyword evidence="9" id="KW-0735">Signal-anchor</keyword>
<keyword evidence="8" id="KW-0547">Nucleotide-binding</keyword>
<accession>A0ABD2I9Q0</accession>
<dbReference type="EMBL" id="JBICBT010001304">
    <property type="protein sequence ID" value="KAL3073935.1"/>
    <property type="molecule type" value="Genomic_DNA"/>
</dbReference>
<evidence type="ECO:0000313" key="13">
    <source>
        <dbReference type="EMBL" id="KAL3073935.1"/>
    </source>
</evidence>
<keyword evidence="7" id="KW-0812">Transmembrane</keyword>
<dbReference type="InterPro" id="IPR026050">
    <property type="entry name" value="C1GALT1/C1GALT1_chp1"/>
</dbReference>
<keyword evidence="5" id="KW-0328">Glycosyltransferase</keyword>
<keyword evidence="11" id="KW-0472">Membrane</keyword>
<dbReference type="EC" id="2.4.1.122" evidence="4"/>
<comment type="pathway">
    <text evidence="2">Protein modification; protein glycosylation.</text>
</comment>
<reference evidence="13 14" key="1">
    <citation type="submission" date="2024-10" db="EMBL/GenBank/DDBJ databases">
        <authorList>
            <person name="Kim D."/>
        </authorList>
    </citation>
    <scope>NUCLEOTIDE SEQUENCE [LARGE SCALE GENOMIC DNA]</scope>
    <source>
        <strain evidence="13">BH-2024</strain>
    </source>
</reference>
<evidence type="ECO:0000256" key="2">
    <source>
        <dbReference type="ARBA" id="ARBA00004922"/>
    </source>
</evidence>
<evidence type="ECO:0000256" key="11">
    <source>
        <dbReference type="ARBA" id="ARBA00023136"/>
    </source>
</evidence>
<keyword evidence="6" id="KW-0808">Transferase</keyword>
<evidence type="ECO:0000256" key="9">
    <source>
        <dbReference type="ARBA" id="ARBA00022968"/>
    </source>
</evidence>
<evidence type="ECO:0000256" key="7">
    <source>
        <dbReference type="ARBA" id="ARBA00022692"/>
    </source>
</evidence>
<dbReference type="AlphaFoldDB" id="A0ABD2I9Q0"/>
<organism evidence="13 14">
    <name type="scientific">Heterodera trifolii</name>
    <dbReference type="NCBI Taxonomy" id="157864"/>
    <lineage>
        <taxon>Eukaryota</taxon>
        <taxon>Metazoa</taxon>
        <taxon>Ecdysozoa</taxon>
        <taxon>Nematoda</taxon>
        <taxon>Chromadorea</taxon>
        <taxon>Rhabditida</taxon>
        <taxon>Tylenchina</taxon>
        <taxon>Tylenchomorpha</taxon>
        <taxon>Tylenchoidea</taxon>
        <taxon>Heteroderidae</taxon>
        <taxon>Heteroderinae</taxon>
        <taxon>Heterodera</taxon>
    </lineage>
</organism>
<dbReference type="PANTHER" id="PTHR23033">
    <property type="entry name" value="BETA1,3-GALACTOSYLTRANSFERASE"/>
    <property type="match status" value="1"/>
</dbReference>
<sequence length="212" mass="24029">MNEFDWVLRADDDAYVILENLRFMLLPYSPDEPIYFGHILRIPYALNSTFPQGGAGYVISRSAFKLIVEQGFTDKTKCKIEDDKNDDQILGICMGNLGVKVGDSRDSQGRHRFFGGQILQLLWPVATHDYVNQLIRNLSFYPISQGLECCSDYPISLHYTDAHRLYLLEYLLYHAVPYGARELISGPESADYYEAAKSLAVENTGPDDTLAK</sequence>
<dbReference type="Proteomes" id="UP001620626">
    <property type="component" value="Unassembled WGS sequence"/>
</dbReference>
<evidence type="ECO:0000256" key="8">
    <source>
        <dbReference type="ARBA" id="ARBA00022741"/>
    </source>
</evidence>
<evidence type="ECO:0000256" key="1">
    <source>
        <dbReference type="ARBA" id="ARBA00004606"/>
    </source>
</evidence>
<evidence type="ECO:0000256" key="5">
    <source>
        <dbReference type="ARBA" id="ARBA00022676"/>
    </source>
</evidence>
<dbReference type="Gene3D" id="3.90.550.50">
    <property type="match status" value="1"/>
</dbReference>
<protein>
    <recommendedName>
        <fullName evidence="4">N-acetylgalactosaminide beta-1,3-galactosyltransferase</fullName>
        <ecNumber evidence="4">2.4.1.122</ecNumber>
    </recommendedName>
</protein>
<evidence type="ECO:0000313" key="14">
    <source>
        <dbReference type="Proteomes" id="UP001620626"/>
    </source>
</evidence>
<evidence type="ECO:0000259" key="12">
    <source>
        <dbReference type="Pfam" id="PF02434"/>
    </source>
</evidence>
<dbReference type="GO" id="GO:0016020">
    <property type="term" value="C:membrane"/>
    <property type="evidence" value="ECO:0007669"/>
    <property type="project" value="UniProtKB-SubCell"/>
</dbReference>
<proteinExistence type="inferred from homology"/>
<dbReference type="GO" id="GO:0000166">
    <property type="term" value="F:nucleotide binding"/>
    <property type="evidence" value="ECO:0007669"/>
    <property type="project" value="UniProtKB-KW"/>
</dbReference>
<feature type="domain" description="Fringe-like glycosyltransferase" evidence="12">
    <location>
        <begin position="5"/>
        <end position="102"/>
    </location>
</feature>
<keyword evidence="14" id="KW-1185">Reference proteome</keyword>
<keyword evidence="10" id="KW-1133">Transmembrane helix</keyword>
<gene>
    <name evidence="13" type="ORF">niasHT_036023</name>
</gene>
<evidence type="ECO:0000256" key="3">
    <source>
        <dbReference type="ARBA" id="ARBA00006462"/>
    </source>
</evidence>